<keyword evidence="4 5" id="KW-0119">Carbohydrate metabolism</keyword>
<dbReference type="PANTHER" id="PTHR11113">
    <property type="entry name" value="N-ACETYLGLUCOSAMINE-6-PHOSPHATE DEACETYLASE"/>
    <property type="match status" value="1"/>
</dbReference>
<gene>
    <name evidence="7" type="ORF">QQX02_04830</name>
</gene>
<feature type="domain" description="Amidohydrolase-related" evidence="6">
    <location>
        <begin position="72"/>
        <end position="393"/>
    </location>
</feature>
<keyword evidence="2" id="KW-0479">Metal-binding</keyword>
<organism evidence="7 8">
    <name type="scientific">Demequina muriae</name>
    <dbReference type="NCBI Taxonomy" id="3051664"/>
    <lineage>
        <taxon>Bacteria</taxon>
        <taxon>Bacillati</taxon>
        <taxon>Actinomycetota</taxon>
        <taxon>Actinomycetes</taxon>
        <taxon>Micrococcales</taxon>
        <taxon>Demequinaceae</taxon>
        <taxon>Demequina</taxon>
    </lineage>
</organism>
<accession>A0ABT8GG45</accession>
<evidence type="ECO:0000313" key="8">
    <source>
        <dbReference type="Proteomes" id="UP001172708"/>
    </source>
</evidence>
<evidence type="ECO:0000256" key="2">
    <source>
        <dbReference type="ARBA" id="ARBA00022723"/>
    </source>
</evidence>
<dbReference type="InterPro" id="IPR006680">
    <property type="entry name" value="Amidohydro-rel"/>
</dbReference>
<keyword evidence="8" id="KW-1185">Reference proteome</keyword>
<evidence type="ECO:0000259" key="6">
    <source>
        <dbReference type="Pfam" id="PF01979"/>
    </source>
</evidence>
<sequence length="396" mass="39402">MTPSPGTAVADVLIHSTRLITAGGDGRPTDVPDAWVHLSDGVVVATGSGPVPAPLTAMPSIDGSKVAGAGAILTSGLIDIHNHGGGGHSFEDGADAMAWAAAAHARCGVTRIVASFVSAPVSVLTAQLHAVAGAAGTNGPLIGVHLEGPCLAHGRRGAHDPEALTPPASVDFAALAASGPLVQVTMAPELAGASGAIAALREAGVRVAVGHTEADQECAAAAFDAGATILTHAFNAMPSLHHRMPGPVGAAMADERVTLEVVADGHHVSPIVVAMLFRAAAGRIALVSDAMAAAAAADGRYRLGGLHVDVEAGRATLAGTDVIAGSTLTLDRAIRNVTAWGVPLTDAIIAATATPALAIGRADLGTLAPGARGDAVLWDRDMSAVAVWRDGEPVER</sequence>
<dbReference type="Gene3D" id="3.20.20.140">
    <property type="entry name" value="Metal-dependent hydrolases"/>
    <property type="match status" value="1"/>
</dbReference>
<evidence type="ECO:0000313" key="7">
    <source>
        <dbReference type="EMBL" id="MDN4480246.1"/>
    </source>
</evidence>
<name>A0ABT8GG45_9MICO</name>
<comment type="caution">
    <text evidence="7">The sequence shown here is derived from an EMBL/GenBank/DDBJ whole genome shotgun (WGS) entry which is preliminary data.</text>
</comment>
<reference evidence="7" key="1">
    <citation type="submission" date="2023-06" db="EMBL/GenBank/DDBJ databases">
        <title>Egi l300058.</title>
        <authorList>
            <person name="Gao L."/>
            <person name="Fang B.-Z."/>
            <person name="Li W.-J."/>
        </authorList>
    </citation>
    <scope>NUCLEOTIDE SEQUENCE</scope>
    <source>
        <strain evidence="7">EGI L300058</strain>
    </source>
</reference>
<evidence type="ECO:0000256" key="4">
    <source>
        <dbReference type="ARBA" id="ARBA00023277"/>
    </source>
</evidence>
<dbReference type="Gene3D" id="2.30.40.10">
    <property type="entry name" value="Urease, subunit C, domain 1"/>
    <property type="match status" value="1"/>
</dbReference>
<proteinExistence type="inferred from homology"/>
<dbReference type="SUPFAM" id="SSF51556">
    <property type="entry name" value="Metallo-dependent hydrolases"/>
    <property type="match status" value="1"/>
</dbReference>
<dbReference type="InterPro" id="IPR003764">
    <property type="entry name" value="GlcNAc_6-P_deAcase"/>
</dbReference>
<evidence type="ECO:0000256" key="5">
    <source>
        <dbReference type="PIRNR" id="PIRNR038994"/>
    </source>
</evidence>
<dbReference type="PANTHER" id="PTHR11113:SF14">
    <property type="entry name" value="N-ACETYLGLUCOSAMINE-6-PHOSPHATE DEACETYLASE"/>
    <property type="match status" value="1"/>
</dbReference>
<keyword evidence="3 5" id="KW-0378">Hydrolase</keyword>
<dbReference type="EMBL" id="JAUHQA010000001">
    <property type="protein sequence ID" value="MDN4480246.1"/>
    <property type="molecule type" value="Genomic_DNA"/>
</dbReference>
<dbReference type="InterPro" id="IPR011059">
    <property type="entry name" value="Metal-dep_hydrolase_composite"/>
</dbReference>
<protein>
    <submittedName>
        <fullName evidence="7">Amidohydrolase family protein</fullName>
    </submittedName>
</protein>
<dbReference type="Proteomes" id="UP001172708">
    <property type="component" value="Unassembled WGS sequence"/>
</dbReference>
<dbReference type="Pfam" id="PF01979">
    <property type="entry name" value="Amidohydro_1"/>
    <property type="match status" value="1"/>
</dbReference>
<dbReference type="InterPro" id="IPR032466">
    <property type="entry name" value="Metal_Hydrolase"/>
</dbReference>
<dbReference type="PIRSF" id="PIRSF038994">
    <property type="entry name" value="NagA"/>
    <property type="match status" value="1"/>
</dbReference>
<evidence type="ECO:0000256" key="3">
    <source>
        <dbReference type="ARBA" id="ARBA00022801"/>
    </source>
</evidence>
<comment type="similarity">
    <text evidence="1 5">Belongs to the metallo-dependent hydrolases superfamily. NagA family.</text>
</comment>
<dbReference type="RefSeq" id="WP_301141606.1">
    <property type="nucleotide sequence ID" value="NZ_JAUHQA010000001.1"/>
</dbReference>
<dbReference type="SUPFAM" id="SSF51338">
    <property type="entry name" value="Composite domain of metallo-dependent hydrolases"/>
    <property type="match status" value="1"/>
</dbReference>
<evidence type="ECO:0000256" key="1">
    <source>
        <dbReference type="ARBA" id="ARBA00010716"/>
    </source>
</evidence>